<dbReference type="CDD" id="cd15536">
    <property type="entry name" value="PHD_PHRF1"/>
    <property type="match status" value="1"/>
</dbReference>
<dbReference type="Pfam" id="PF00628">
    <property type="entry name" value="PHD"/>
    <property type="match status" value="1"/>
</dbReference>
<feature type="compositionally biased region" description="Basic and acidic residues" evidence="5">
    <location>
        <begin position="1"/>
        <end position="14"/>
    </location>
</feature>
<feature type="compositionally biased region" description="Basic and acidic residues" evidence="5">
    <location>
        <begin position="645"/>
        <end position="657"/>
    </location>
</feature>
<feature type="compositionally biased region" description="Basic and acidic residues" evidence="5">
    <location>
        <begin position="1480"/>
        <end position="1490"/>
    </location>
</feature>
<evidence type="ECO:0000259" key="7">
    <source>
        <dbReference type="PROSITE" id="PS50089"/>
    </source>
</evidence>
<dbReference type="CDD" id="cd16635">
    <property type="entry name" value="mRING-HC-C3HC3D_PHRF1"/>
    <property type="match status" value="1"/>
</dbReference>
<feature type="region of interest" description="Disordered" evidence="5">
    <location>
        <begin position="296"/>
        <end position="379"/>
    </location>
</feature>
<feature type="region of interest" description="Disordered" evidence="5">
    <location>
        <begin position="708"/>
        <end position="821"/>
    </location>
</feature>
<feature type="region of interest" description="Disordered" evidence="5">
    <location>
        <begin position="1882"/>
        <end position="1940"/>
    </location>
</feature>
<feature type="compositionally biased region" description="Polar residues" evidence="5">
    <location>
        <begin position="1760"/>
        <end position="1770"/>
    </location>
</feature>
<dbReference type="SMART" id="SM00249">
    <property type="entry name" value="PHD"/>
    <property type="match status" value="1"/>
</dbReference>
<reference evidence="8" key="1">
    <citation type="journal article" date="2023" name="G3 (Bethesda)">
        <title>A reference genome for the long-term kleptoplast-retaining sea slug Elysia crispata morphotype clarki.</title>
        <authorList>
            <person name="Eastman K.E."/>
            <person name="Pendleton A.L."/>
            <person name="Shaikh M.A."/>
            <person name="Suttiyut T."/>
            <person name="Ogas R."/>
            <person name="Tomko P."/>
            <person name="Gavelis G."/>
            <person name="Widhalm J.R."/>
            <person name="Wisecaver J.H."/>
        </authorList>
    </citation>
    <scope>NUCLEOTIDE SEQUENCE</scope>
    <source>
        <strain evidence="8">ECLA1</strain>
    </source>
</reference>
<dbReference type="Gene3D" id="3.30.40.10">
    <property type="entry name" value="Zinc/RING finger domain, C3HC4 (zinc finger)"/>
    <property type="match status" value="2"/>
</dbReference>
<protein>
    <recommendedName>
        <fullName evidence="10">PHD and RING finger domain-containing protein 1</fullName>
    </recommendedName>
</protein>
<feature type="compositionally biased region" description="Low complexity" evidence="5">
    <location>
        <begin position="1633"/>
        <end position="1727"/>
    </location>
</feature>
<evidence type="ECO:0000256" key="1">
    <source>
        <dbReference type="ARBA" id="ARBA00022723"/>
    </source>
</evidence>
<feature type="region of interest" description="Disordered" evidence="5">
    <location>
        <begin position="1316"/>
        <end position="1819"/>
    </location>
</feature>
<dbReference type="PROSITE" id="PS50089">
    <property type="entry name" value="ZF_RING_2"/>
    <property type="match status" value="1"/>
</dbReference>
<feature type="compositionally biased region" description="Acidic residues" evidence="5">
    <location>
        <begin position="1135"/>
        <end position="1145"/>
    </location>
</feature>
<dbReference type="InterPro" id="IPR001965">
    <property type="entry name" value="Znf_PHD"/>
</dbReference>
<evidence type="ECO:0000256" key="2">
    <source>
        <dbReference type="ARBA" id="ARBA00022771"/>
    </source>
</evidence>
<dbReference type="PANTHER" id="PTHR12618:SF20">
    <property type="entry name" value="PHD AND RING FINGER DOMAIN-CONTAINING PROTEIN 1"/>
    <property type="match status" value="1"/>
</dbReference>
<evidence type="ECO:0000256" key="4">
    <source>
        <dbReference type="PROSITE-ProRule" id="PRU00175"/>
    </source>
</evidence>
<feature type="compositionally biased region" description="Basic and acidic residues" evidence="5">
    <location>
        <begin position="708"/>
        <end position="726"/>
    </location>
</feature>
<feature type="domain" description="RING-type" evidence="7">
    <location>
        <begin position="116"/>
        <end position="157"/>
    </location>
</feature>
<feature type="compositionally biased region" description="Basic residues" evidence="5">
    <location>
        <begin position="1427"/>
        <end position="1438"/>
    </location>
</feature>
<feature type="compositionally biased region" description="Basic and acidic residues" evidence="5">
    <location>
        <begin position="1540"/>
        <end position="1555"/>
    </location>
</feature>
<name>A0AAE1DRD4_9GAST</name>
<feature type="compositionally biased region" description="Polar residues" evidence="5">
    <location>
        <begin position="1734"/>
        <end position="1748"/>
    </location>
</feature>
<dbReference type="InterPro" id="IPR017907">
    <property type="entry name" value="Znf_RING_CS"/>
</dbReference>
<feature type="compositionally biased region" description="Polar residues" evidence="5">
    <location>
        <begin position="1789"/>
        <end position="1819"/>
    </location>
</feature>
<feature type="compositionally biased region" description="Polar residues" evidence="5">
    <location>
        <begin position="1175"/>
        <end position="1189"/>
    </location>
</feature>
<feature type="compositionally biased region" description="Basic and acidic residues" evidence="5">
    <location>
        <begin position="767"/>
        <end position="790"/>
    </location>
</feature>
<evidence type="ECO:0000259" key="6">
    <source>
        <dbReference type="PROSITE" id="PS50016"/>
    </source>
</evidence>
<organism evidence="8 9">
    <name type="scientific">Elysia crispata</name>
    <name type="common">lettuce slug</name>
    <dbReference type="NCBI Taxonomy" id="231223"/>
    <lineage>
        <taxon>Eukaryota</taxon>
        <taxon>Metazoa</taxon>
        <taxon>Spiralia</taxon>
        <taxon>Lophotrochozoa</taxon>
        <taxon>Mollusca</taxon>
        <taxon>Gastropoda</taxon>
        <taxon>Heterobranchia</taxon>
        <taxon>Euthyneura</taxon>
        <taxon>Panpulmonata</taxon>
        <taxon>Sacoglossa</taxon>
        <taxon>Placobranchoidea</taxon>
        <taxon>Plakobranchidae</taxon>
        <taxon>Elysia</taxon>
    </lineage>
</organism>
<dbReference type="InterPro" id="IPR047157">
    <property type="entry name" value="PHRF1/Atg35"/>
</dbReference>
<feature type="domain" description="PHD-type" evidence="6">
    <location>
        <begin position="196"/>
        <end position="246"/>
    </location>
</feature>
<feature type="compositionally biased region" description="Low complexity" evidence="5">
    <location>
        <begin position="1890"/>
        <end position="1902"/>
    </location>
</feature>
<feature type="compositionally biased region" description="Pro residues" evidence="5">
    <location>
        <begin position="1573"/>
        <end position="1601"/>
    </location>
</feature>
<gene>
    <name evidence="8" type="ORF">RRG08_054195</name>
</gene>
<feature type="compositionally biased region" description="Polar residues" evidence="5">
    <location>
        <begin position="571"/>
        <end position="583"/>
    </location>
</feature>
<feature type="region of interest" description="Disordered" evidence="5">
    <location>
        <begin position="606"/>
        <end position="627"/>
    </location>
</feature>
<feature type="compositionally biased region" description="Basic residues" evidence="5">
    <location>
        <begin position="1511"/>
        <end position="1524"/>
    </location>
</feature>
<feature type="compositionally biased region" description="Basic residues" evidence="5">
    <location>
        <begin position="312"/>
        <end position="366"/>
    </location>
</feature>
<feature type="compositionally biased region" description="Basic and acidic residues" evidence="5">
    <location>
        <begin position="1205"/>
        <end position="1219"/>
    </location>
</feature>
<feature type="compositionally biased region" description="Polar residues" evidence="5">
    <location>
        <begin position="727"/>
        <end position="737"/>
    </location>
</feature>
<keyword evidence="9" id="KW-1185">Reference proteome</keyword>
<feature type="compositionally biased region" description="Basic and acidic residues" evidence="5">
    <location>
        <begin position="23"/>
        <end position="33"/>
    </location>
</feature>
<evidence type="ECO:0000313" key="8">
    <source>
        <dbReference type="EMBL" id="KAK3779942.1"/>
    </source>
</evidence>
<feature type="compositionally biased region" description="Basic residues" evidence="5">
    <location>
        <begin position="1447"/>
        <end position="1458"/>
    </location>
</feature>
<dbReference type="Pfam" id="PF13639">
    <property type="entry name" value="zf-RING_2"/>
    <property type="match status" value="1"/>
</dbReference>
<feature type="region of interest" description="Disordered" evidence="5">
    <location>
        <begin position="570"/>
        <end position="589"/>
    </location>
</feature>
<dbReference type="SMART" id="SM00184">
    <property type="entry name" value="RING"/>
    <property type="match status" value="2"/>
</dbReference>
<feature type="compositionally biased region" description="Polar residues" evidence="5">
    <location>
        <begin position="368"/>
        <end position="379"/>
    </location>
</feature>
<dbReference type="PROSITE" id="PS00518">
    <property type="entry name" value="ZF_RING_1"/>
    <property type="match status" value="1"/>
</dbReference>
<feature type="compositionally biased region" description="Pro residues" evidence="5">
    <location>
        <begin position="1609"/>
        <end position="1620"/>
    </location>
</feature>
<dbReference type="InterPro" id="IPR019786">
    <property type="entry name" value="Zinc_finger_PHD-type_CS"/>
</dbReference>
<evidence type="ECO:0000256" key="3">
    <source>
        <dbReference type="ARBA" id="ARBA00022833"/>
    </source>
</evidence>
<accession>A0AAE1DRD4</accession>
<evidence type="ECO:0008006" key="10">
    <source>
        <dbReference type="Google" id="ProtNLM"/>
    </source>
</evidence>
<dbReference type="PROSITE" id="PS01359">
    <property type="entry name" value="ZF_PHD_1"/>
    <property type="match status" value="1"/>
</dbReference>
<dbReference type="GO" id="GO:0008270">
    <property type="term" value="F:zinc ion binding"/>
    <property type="evidence" value="ECO:0007669"/>
    <property type="project" value="UniProtKB-KW"/>
</dbReference>
<evidence type="ECO:0000256" key="5">
    <source>
        <dbReference type="SAM" id="MobiDB-lite"/>
    </source>
</evidence>
<keyword evidence="3" id="KW-0862">Zinc</keyword>
<keyword evidence="1" id="KW-0479">Metal-binding</keyword>
<feature type="compositionally biased region" description="Acidic residues" evidence="5">
    <location>
        <begin position="1220"/>
        <end position="1244"/>
    </location>
</feature>
<dbReference type="SUPFAM" id="SSF57850">
    <property type="entry name" value="RING/U-box"/>
    <property type="match status" value="1"/>
</dbReference>
<feature type="compositionally biased region" description="Acidic residues" evidence="5">
    <location>
        <begin position="1155"/>
        <end position="1167"/>
    </location>
</feature>
<dbReference type="Pfam" id="PF23030">
    <property type="entry name" value="SCAF11-like_C"/>
    <property type="match status" value="1"/>
</dbReference>
<evidence type="ECO:0000313" key="9">
    <source>
        <dbReference type="Proteomes" id="UP001283361"/>
    </source>
</evidence>
<comment type="caution">
    <text evidence="8">The sequence shown here is derived from an EMBL/GenBank/DDBJ whole genome shotgun (WGS) entry which is preliminary data.</text>
</comment>
<feature type="region of interest" description="Disordered" evidence="5">
    <location>
        <begin position="1122"/>
        <end position="1252"/>
    </location>
</feature>
<dbReference type="PROSITE" id="PS50016">
    <property type="entry name" value="ZF_PHD_2"/>
    <property type="match status" value="1"/>
</dbReference>
<dbReference type="InterPro" id="IPR057031">
    <property type="entry name" value="SFR19-like_C"/>
</dbReference>
<feature type="compositionally biased region" description="Basic and acidic residues" evidence="5">
    <location>
        <begin position="1368"/>
        <end position="1379"/>
    </location>
</feature>
<feature type="compositionally biased region" description="Acidic residues" evidence="5">
    <location>
        <begin position="34"/>
        <end position="108"/>
    </location>
</feature>
<feature type="compositionally biased region" description="Polar residues" evidence="5">
    <location>
        <begin position="609"/>
        <end position="622"/>
    </location>
</feature>
<keyword evidence="2 4" id="KW-0863">Zinc-finger</keyword>
<dbReference type="PANTHER" id="PTHR12618">
    <property type="entry name" value="PHD AND RING FINGER DOMAIN-CONTAINING PROTEIN 1"/>
    <property type="match status" value="1"/>
</dbReference>
<feature type="compositionally biased region" description="Basic and acidic residues" evidence="5">
    <location>
        <begin position="741"/>
        <end position="757"/>
    </location>
</feature>
<dbReference type="InterPro" id="IPR001841">
    <property type="entry name" value="Znf_RING"/>
</dbReference>
<dbReference type="InterPro" id="IPR011011">
    <property type="entry name" value="Znf_FYVE_PHD"/>
</dbReference>
<dbReference type="SUPFAM" id="SSF57903">
    <property type="entry name" value="FYVE/PHD zinc finger"/>
    <property type="match status" value="1"/>
</dbReference>
<dbReference type="EMBL" id="JAWDGP010002797">
    <property type="protein sequence ID" value="KAK3779942.1"/>
    <property type="molecule type" value="Genomic_DNA"/>
</dbReference>
<feature type="region of interest" description="Disordered" evidence="5">
    <location>
        <begin position="645"/>
        <end position="669"/>
    </location>
</feature>
<feature type="compositionally biased region" description="Polar residues" evidence="5">
    <location>
        <begin position="1929"/>
        <end position="1940"/>
    </location>
</feature>
<feature type="compositionally biased region" description="Polar residues" evidence="5">
    <location>
        <begin position="1344"/>
        <end position="1359"/>
    </location>
</feature>
<feature type="compositionally biased region" description="Basic residues" evidence="5">
    <location>
        <begin position="791"/>
        <end position="803"/>
    </location>
</feature>
<dbReference type="InterPro" id="IPR019787">
    <property type="entry name" value="Znf_PHD-finger"/>
</dbReference>
<feature type="region of interest" description="Disordered" evidence="5">
    <location>
        <begin position="1"/>
        <end position="111"/>
    </location>
</feature>
<dbReference type="Proteomes" id="UP001283361">
    <property type="component" value="Unassembled WGS sequence"/>
</dbReference>
<sequence length="2032" mass="226948">METESNTDKSLETEEGHEEPQEEREKEDLSRDGEESDEEFSSDEEGTDEEDEEGMEEGDVENMEEIDDDEDDEDGDDDDDEEEDEEEEQDSEDEELLPEATEADDVSSGDENCDRCPICLNRLGQQDIGMPESCDHLFCLECILEWSKNVNTCPVDRQVFHLILAKHSGEDKVYKQFPVENRQELEVQGEGAQEDDTVCEVCGLSDREDRLLLCDSCDAGYHCDCLDPPLASVPVQEWFCPDCVQQRSREEEPLHQGRQIARTRVSERVRRIIADARAARTERRRIVAQRIADRESFMDQEPIPGPSLASTPRRRGTKRKRTTRRKTTKRRKTTGKKKITRKKKTTKKGTPGKRTKKRKAKRKGISLKKSSVPSSICPSLARTAQTSATVKSRIADKLGLKPPPRGCSMPIQKASVSDGARGAGRYEAAPSFSILGSKDELYAFAEDEGEERVPVNRPAIPASTLSRSALYSHRPLGLGRIAHSRRSATVSVGMSRSQVASAETSDASGTKLESTLSVPSATSFDLLGSIMSNQDLLHKSGKHITIQRDGSLTAASSGLEIHAAARKIKLTDSQTSSGSTAVSTGKAADNPTDANKIVAIISVQGPPTRASSSSHCNQTGHAESSLKLENSLSLAQSLDSLPDAKDSFRSKNDECHDSSTALSCSSGLHSHSSSLFKTGLTGNTSNELECTEPPKIDSYIQSERESIKLSNRGDHMRVKEDEKSEQDQLNLQPNEVNASRLGKEDTASCETNRKNLNLDESVIEENINERKSEHFPYHSSDQDPGHLDHPKGKHRHRASHSKLHGSGNEGSRCSSSKERHHAVSSNINNHINNLLDSAVPLTHDKTSTDSEHIELKNERSKISGSEGNFQYCAEVKSTNDNIPKAESDSIKENHLTRCERFSFEDDNVLEKETYKNSEDSLGHCKDNPPGMKKVLKEDCESKEDNVAHIEEKPWTLNIIKRDVKDTSESDLLQTGEKKHFTDRVVKENAVKKDTFSKSLSIEKDSLLLDQGTRELSHKYIQRSEDRGQSDNNIIYKEGGWVDCEQKVEKYLGSVSGYKTNASMKEVVDQSKEILDRKSGYHERVVTEKVIDEEENIGQTVKCFDETETEGVSEGVGAIISFNFSKPSENGREEGEATDSGEEGEVRDESLKNDEGDYEEGEIVEEEENSKKESFMRNQRNYESSMTTEISDLLLPVTEVPSTESNQDKDIHVKEEKDIAVEENNEQNVEEVEEEEEESSEDDFDPDHPTNGAFMVGKFLESVRSNEFDRKKEKAARREAVRLRKVEAERRKEAERIAKENAKISIYDFIGTSAKKFGVFVPTPDPKKEETPQAINKGKGKGTMKPSTSEGELQSSTYNSHRARGSSWGDREKVGREQRQEWTPSSPDRQPLDPAWRDKNRDQSLSFHTSRRGRTPRAWNISGQPHPHPTHHHRRRHSRSPLDLRDHHRERRLPRRRSRSPSLNIHRENRRGERQRKRKHLLEAEEQKEAHSGSSNIESSEEDDQVEETRRKGAHGHKRSKRKWRYSSEMNGSVSSDEDSEGSRSSDNDMDNKGEPEVDSDEEVLAKRTSPIHIPLPAPPLPASPSPGSPASPASPPSPPAYSPVGPASPAEPPPPPPSPPRIKQQHTRPAEKPQIQQPSQQQVSQHQTQSHPSHAHPQQHSQQYSYQSAHAYPQQHTQPYSQKQSQQPTQSHPQYPQQYQHPHYGQQQPTHSQHYSHPYSQHPQYSHRPGHPNQYPTHQAVGTGQYSYSHPHPHQAYPRAQTSVAANSRVTGPPQGTVPSGHPAYHYYPSQSTASASTSGHSQSAVVSHQHGASRSTYQPYPYPYAHPGYNMSRYPYQPATSASTSAPSGIAQPYSYSQHMAAYQGAARASTATTATSRSLHPYSAYGTQPAQHPPGHAQPGSTTRSSEVTGRSFGRLASPPSEMARTTKVSSYRISPSEPSFKGVATSDRIASNLLLDEVKKGFRQLVEDAVRSALKPAWNAKKVTKDEYKDIFKRAVDKVCGSKETVVQQDKIQFLVEAYVTKARKTRTS</sequence>
<dbReference type="InterPro" id="IPR013083">
    <property type="entry name" value="Znf_RING/FYVE/PHD"/>
</dbReference>
<proteinExistence type="predicted"/>